<keyword evidence="3" id="KW-1185">Reference proteome</keyword>
<dbReference type="InterPro" id="IPR026960">
    <property type="entry name" value="RVT-Znf"/>
</dbReference>
<organism evidence="2 3">
    <name type="scientific">Lithospermum erythrorhizon</name>
    <name type="common">Purple gromwell</name>
    <name type="synonym">Lithospermum officinale var. erythrorhizon</name>
    <dbReference type="NCBI Taxonomy" id="34254"/>
    <lineage>
        <taxon>Eukaryota</taxon>
        <taxon>Viridiplantae</taxon>
        <taxon>Streptophyta</taxon>
        <taxon>Embryophyta</taxon>
        <taxon>Tracheophyta</taxon>
        <taxon>Spermatophyta</taxon>
        <taxon>Magnoliopsida</taxon>
        <taxon>eudicotyledons</taxon>
        <taxon>Gunneridae</taxon>
        <taxon>Pentapetalae</taxon>
        <taxon>asterids</taxon>
        <taxon>lamiids</taxon>
        <taxon>Boraginales</taxon>
        <taxon>Boraginaceae</taxon>
        <taxon>Boraginoideae</taxon>
        <taxon>Lithospermeae</taxon>
        <taxon>Lithospermum</taxon>
    </lineage>
</organism>
<gene>
    <name evidence="2" type="ORF">LIER_06355</name>
</gene>
<feature type="domain" description="Reverse transcriptase zinc-binding" evidence="1">
    <location>
        <begin position="223"/>
        <end position="316"/>
    </location>
</feature>
<proteinExistence type="predicted"/>
<protein>
    <recommendedName>
        <fullName evidence="1">Reverse transcriptase zinc-binding domain-containing protein</fullName>
    </recommendedName>
</protein>
<dbReference type="EMBL" id="BAABME010000919">
    <property type="protein sequence ID" value="GAA0146381.1"/>
    <property type="molecule type" value="Genomic_DNA"/>
</dbReference>
<accession>A0AAV3P5S4</accession>
<sequence length="446" mass="51825">MTYIGVRGHEYYGELKGIGILSISMHYRLRELFTSQTGGNMFNFGQLNSNQLERDAVDQMEADFTKEEIKHCLFTMNGSKAPGPDGMLRKSGTGGYMSIKLDMLKAYDRIEWAFLRAMLTQLGFSAKWVYMIMTYVESVTYSLMINEKQVGYITPRRGLDKETLYHPIYSLFALKMIHCYWGKLQWRKLLLLGTSSMSMRRGHGQKLNSEDILEWTGNKKHEFTIKSAYHLIRETKSQNVHSTTSSTENSQSFDKLWKIRIARKITHFLYGAIHNILATTDKLVKRGVHHSRFYSLHQQEEEDVMHVLYFCRFTQEENWNRLPRLKFNMGYLSLDTWNQRNQIIREKPHRNTLEIVKFGCGYLETQRSALEDLLDLKMVWELEIGRGRGRGRCWVSFGYSMRLGLGLPFIEGGHVLGDFLCGLDQLRKAETGESVFAMVVYLDNGP</sequence>
<name>A0AAV3P5S4_LITER</name>
<dbReference type="Pfam" id="PF13966">
    <property type="entry name" value="zf-RVT"/>
    <property type="match status" value="1"/>
</dbReference>
<evidence type="ECO:0000259" key="1">
    <source>
        <dbReference type="Pfam" id="PF13966"/>
    </source>
</evidence>
<comment type="caution">
    <text evidence="2">The sequence shown here is derived from an EMBL/GenBank/DDBJ whole genome shotgun (WGS) entry which is preliminary data.</text>
</comment>
<reference evidence="2 3" key="1">
    <citation type="submission" date="2024-01" db="EMBL/GenBank/DDBJ databases">
        <title>The complete chloroplast genome sequence of Lithospermum erythrorhizon: insights into the phylogenetic relationship among Boraginaceae species and the maternal lineages of purple gromwells.</title>
        <authorList>
            <person name="Okada T."/>
            <person name="Watanabe K."/>
        </authorList>
    </citation>
    <scope>NUCLEOTIDE SEQUENCE [LARGE SCALE GENOMIC DNA]</scope>
</reference>
<evidence type="ECO:0000313" key="3">
    <source>
        <dbReference type="Proteomes" id="UP001454036"/>
    </source>
</evidence>
<dbReference type="AlphaFoldDB" id="A0AAV3P5S4"/>
<evidence type="ECO:0000313" key="2">
    <source>
        <dbReference type="EMBL" id="GAA0146381.1"/>
    </source>
</evidence>
<dbReference type="Proteomes" id="UP001454036">
    <property type="component" value="Unassembled WGS sequence"/>
</dbReference>